<protein>
    <recommendedName>
        <fullName evidence="6">Peptide deformylase</fullName>
        <shortName evidence="6">PDF</shortName>
        <ecNumber evidence="6">3.5.1.88</ecNumber>
    </recommendedName>
    <alternativeName>
        <fullName evidence="6">Polypeptide deformylase</fullName>
    </alternativeName>
</protein>
<evidence type="ECO:0000256" key="3">
    <source>
        <dbReference type="ARBA" id="ARBA00022801"/>
    </source>
</evidence>
<keyword evidence="3 6" id="KW-0378">Hydrolase</keyword>
<reference evidence="8 9" key="1">
    <citation type="journal article" date="1991" name="Int. J. Syst. Bacteriol.">
        <title>Description of the erythromycin-producing bacterium Arthrobacter sp. strain NRRL B-3381 as Aeromicrobium erythreum gen. nov., sp. nov.</title>
        <authorList>
            <person name="Miller E.S."/>
            <person name="Woese C.R."/>
            <person name="Brenner S."/>
        </authorList>
    </citation>
    <scope>NUCLEOTIDE SEQUENCE [LARGE SCALE GENOMIC DNA]</scope>
    <source>
        <strain evidence="8 9">AR18</strain>
    </source>
</reference>
<dbReference type="PANTHER" id="PTHR10458:SF2">
    <property type="entry name" value="PEPTIDE DEFORMYLASE, MITOCHONDRIAL"/>
    <property type="match status" value="1"/>
</dbReference>
<dbReference type="NCBIfam" id="TIGR00079">
    <property type="entry name" value="pept_deformyl"/>
    <property type="match status" value="1"/>
</dbReference>
<dbReference type="Pfam" id="PF01327">
    <property type="entry name" value="Pep_deformylase"/>
    <property type="match status" value="1"/>
</dbReference>
<dbReference type="SUPFAM" id="SSF56420">
    <property type="entry name" value="Peptide deformylase"/>
    <property type="match status" value="1"/>
</dbReference>
<dbReference type="EMBL" id="CP011502">
    <property type="protein sequence ID" value="ALX04858.1"/>
    <property type="molecule type" value="Genomic_DNA"/>
</dbReference>
<dbReference type="GO" id="GO:0042586">
    <property type="term" value="F:peptide deformylase activity"/>
    <property type="evidence" value="ECO:0007669"/>
    <property type="project" value="UniProtKB-UniRule"/>
</dbReference>
<gene>
    <name evidence="6" type="primary">def</name>
    <name evidence="8" type="ORF">AERYTH_09185</name>
</gene>
<evidence type="ECO:0000256" key="4">
    <source>
        <dbReference type="ARBA" id="ARBA00022917"/>
    </source>
</evidence>
<sequence>MASHPSSRPLPDGGSVRPITRWGTPVMHHELREVTSFDEELQTLVRDMVATMYAANGVGLAANQVGVDLKVFVFDCPDDDDVRVTGVVVNPRLTLPEAAERNLDTADEGCLSLPGAFTECSRPDVASVTGFDEKGEPVEFHGTGLLARCLQHETDHLHGTVFGDRVPAKARKKLYRKHEELADAYPGDWPVTPAAIED</sequence>
<dbReference type="CDD" id="cd00487">
    <property type="entry name" value="Pep_deformylase"/>
    <property type="match status" value="1"/>
</dbReference>
<dbReference type="EC" id="3.5.1.88" evidence="6"/>
<dbReference type="FunFam" id="3.90.45.10:FF:000004">
    <property type="entry name" value="Peptide deformylase"/>
    <property type="match status" value="1"/>
</dbReference>
<dbReference type="GO" id="GO:0006412">
    <property type="term" value="P:translation"/>
    <property type="evidence" value="ECO:0007669"/>
    <property type="project" value="UniProtKB-UniRule"/>
</dbReference>
<dbReference type="Proteomes" id="UP000067689">
    <property type="component" value="Chromosome"/>
</dbReference>
<feature type="active site" evidence="6">
    <location>
        <position position="153"/>
    </location>
</feature>
<dbReference type="KEGG" id="aer:AERYTH_09185"/>
<dbReference type="Gene3D" id="3.90.45.10">
    <property type="entry name" value="Peptide deformylase"/>
    <property type="match status" value="1"/>
</dbReference>
<dbReference type="NCBIfam" id="NF001159">
    <property type="entry name" value="PRK00150.1-3"/>
    <property type="match status" value="1"/>
</dbReference>
<dbReference type="PANTHER" id="PTHR10458">
    <property type="entry name" value="PEPTIDE DEFORMYLASE"/>
    <property type="match status" value="1"/>
</dbReference>
<dbReference type="HAMAP" id="MF_00163">
    <property type="entry name" value="Pep_deformylase"/>
    <property type="match status" value="1"/>
</dbReference>
<dbReference type="STRING" id="2041.AERYTH_09185"/>
<dbReference type="GO" id="GO:0046872">
    <property type="term" value="F:metal ion binding"/>
    <property type="evidence" value="ECO:0007669"/>
    <property type="project" value="UniProtKB-KW"/>
</dbReference>
<comment type="cofactor">
    <cofactor evidence="6">
        <name>Fe(2+)</name>
        <dbReference type="ChEBI" id="CHEBI:29033"/>
    </cofactor>
    <text evidence="6">Binds 1 Fe(2+) ion.</text>
</comment>
<dbReference type="InterPro" id="IPR036821">
    <property type="entry name" value="Peptide_deformylase_sf"/>
</dbReference>
<evidence type="ECO:0000256" key="6">
    <source>
        <dbReference type="HAMAP-Rule" id="MF_00163"/>
    </source>
</evidence>
<evidence type="ECO:0000256" key="1">
    <source>
        <dbReference type="ARBA" id="ARBA00010759"/>
    </source>
</evidence>
<dbReference type="AlphaFoldDB" id="A0A0U3T257"/>
<dbReference type="PRINTS" id="PR01576">
    <property type="entry name" value="PDEFORMYLASE"/>
</dbReference>
<name>A0A0U3T257_9ACTN</name>
<keyword evidence="9" id="KW-1185">Reference proteome</keyword>
<evidence type="ECO:0000313" key="8">
    <source>
        <dbReference type="EMBL" id="ALX04858.1"/>
    </source>
</evidence>
<keyword evidence="2 6" id="KW-0479">Metal-binding</keyword>
<feature type="binding site" evidence="6">
    <location>
        <position position="156"/>
    </location>
    <ligand>
        <name>Fe cation</name>
        <dbReference type="ChEBI" id="CHEBI:24875"/>
    </ligand>
</feature>
<keyword evidence="4 6" id="KW-0648">Protein biosynthesis</keyword>
<comment type="catalytic activity">
    <reaction evidence="6">
        <text>N-terminal N-formyl-L-methionyl-[peptide] + H2O = N-terminal L-methionyl-[peptide] + formate</text>
        <dbReference type="Rhea" id="RHEA:24420"/>
        <dbReference type="Rhea" id="RHEA-COMP:10639"/>
        <dbReference type="Rhea" id="RHEA-COMP:10640"/>
        <dbReference type="ChEBI" id="CHEBI:15377"/>
        <dbReference type="ChEBI" id="CHEBI:15740"/>
        <dbReference type="ChEBI" id="CHEBI:49298"/>
        <dbReference type="ChEBI" id="CHEBI:64731"/>
        <dbReference type="EC" id="3.5.1.88"/>
    </reaction>
</comment>
<dbReference type="PATRIC" id="fig|2041.4.peg.1921"/>
<evidence type="ECO:0000256" key="2">
    <source>
        <dbReference type="ARBA" id="ARBA00022723"/>
    </source>
</evidence>
<accession>A0A0U3T257</accession>
<feature type="binding site" evidence="6">
    <location>
        <position position="152"/>
    </location>
    <ligand>
        <name>Fe cation</name>
        <dbReference type="ChEBI" id="CHEBI:24875"/>
    </ligand>
</feature>
<proteinExistence type="inferred from homology"/>
<dbReference type="PIRSF" id="PIRSF004749">
    <property type="entry name" value="Pep_def"/>
    <property type="match status" value="1"/>
</dbReference>
<keyword evidence="5 6" id="KW-0408">Iron</keyword>
<evidence type="ECO:0000313" key="9">
    <source>
        <dbReference type="Proteomes" id="UP000067689"/>
    </source>
</evidence>
<evidence type="ECO:0000256" key="7">
    <source>
        <dbReference type="SAM" id="MobiDB-lite"/>
    </source>
</evidence>
<feature type="region of interest" description="Disordered" evidence="7">
    <location>
        <begin position="1"/>
        <end position="21"/>
    </location>
</feature>
<feature type="binding site" evidence="6">
    <location>
        <position position="110"/>
    </location>
    <ligand>
        <name>Fe cation</name>
        <dbReference type="ChEBI" id="CHEBI:24875"/>
    </ligand>
</feature>
<evidence type="ECO:0000256" key="5">
    <source>
        <dbReference type="ARBA" id="ARBA00023004"/>
    </source>
</evidence>
<organism evidence="8 9">
    <name type="scientific">Aeromicrobium erythreum</name>
    <dbReference type="NCBI Taxonomy" id="2041"/>
    <lineage>
        <taxon>Bacteria</taxon>
        <taxon>Bacillati</taxon>
        <taxon>Actinomycetota</taxon>
        <taxon>Actinomycetes</taxon>
        <taxon>Propionibacteriales</taxon>
        <taxon>Nocardioidaceae</taxon>
        <taxon>Aeromicrobium</taxon>
    </lineage>
</organism>
<dbReference type="InterPro" id="IPR023635">
    <property type="entry name" value="Peptide_deformylase"/>
</dbReference>
<comment type="function">
    <text evidence="6">Removes the formyl group from the N-terminal Met of newly synthesized proteins. Requires at least a dipeptide for an efficient rate of reaction. N-terminal L-methionine is a prerequisite for activity but the enzyme has broad specificity at other positions.</text>
</comment>
<dbReference type="RefSeq" id="WP_067857568.1">
    <property type="nucleotide sequence ID" value="NZ_CP011502.1"/>
</dbReference>
<comment type="similarity">
    <text evidence="1 6">Belongs to the polypeptide deformylase family.</text>
</comment>